<feature type="transmembrane region" description="Helical" evidence="9">
    <location>
        <begin position="347"/>
        <end position="364"/>
    </location>
</feature>
<organism evidence="10 11">
    <name type="scientific">Actinacidiphila glaucinigra</name>
    <dbReference type="NCBI Taxonomy" id="235986"/>
    <lineage>
        <taxon>Bacteria</taxon>
        <taxon>Bacillati</taxon>
        <taxon>Actinomycetota</taxon>
        <taxon>Actinomycetes</taxon>
        <taxon>Kitasatosporales</taxon>
        <taxon>Streptomycetaceae</taxon>
        <taxon>Actinacidiphila</taxon>
    </lineage>
</organism>
<dbReference type="GO" id="GO:0005886">
    <property type="term" value="C:plasma membrane"/>
    <property type="evidence" value="ECO:0007669"/>
    <property type="project" value="UniProtKB-SubCell"/>
</dbReference>
<protein>
    <recommendedName>
        <fullName evidence="12">Glycosyltransferase RgtA/B/C/D-like domain-containing protein</fullName>
    </recommendedName>
</protein>
<dbReference type="GO" id="GO:0009103">
    <property type="term" value="P:lipopolysaccharide biosynthetic process"/>
    <property type="evidence" value="ECO:0007669"/>
    <property type="project" value="UniProtKB-ARBA"/>
</dbReference>
<feature type="transmembrane region" description="Helical" evidence="9">
    <location>
        <begin position="292"/>
        <end position="309"/>
    </location>
</feature>
<evidence type="ECO:0000256" key="7">
    <source>
        <dbReference type="ARBA" id="ARBA00023136"/>
    </source>
</evidence>
<comment type="subcellular location">
    <subcellularLocation>
        <location evidence="1">Cell membrane</location>
        <topology evidence="1">Multi-pass membrane protein</topology>
    </subcellularLocation>
</comment>
<keyword evidence="11" id="KW-1185">Reference proteome</keyword>
<evidence type="ECO:0008006" key="12">
    <source>
        <dbReference type="Google" id="ProtNLM"/>
    </source>
</evidence>
<dbReference type="Proteomes" id="UP000198280">
    <property type="component" value="Unassembled WGS sequence"/>
</dbReference>
<evidence type="ECO:0000256" key="2">
    <source>
        <dbReference type="ARBA" id="ARBA00022475"/>
    </source>
</evidence>
<evidence type="ECO:0000313" key="10">
    <source>
        <dbReference type="EMBL" id="SNS45025.1"/>
    </source>
</evidence>
<accession>A0A239EK38</accession>
<name>A0A239EK38_9ACTN</name>
<gene>
    <name evidence="10" type="ORF">SAMN05216252_10620</name>
</gene>
<evidence type="ECO:0000313" key="11">
    <source>
        <dbReference type="Proteomes" id="UP000198280"/>
    </source>
</evidence>
<reference evidence="10 11" key="1">
    <citation type="submission" date="2017-06" db="EMBL/GenBank/DDBJ databases">
        <authorList>
            <person name="Kim H.J."/>
            <person name="Triplett B.A."/>
        </authorList>
    </citation>
    <scope>NUCLEOTIDE SEQUENCE [LARGE SCALE GENOMIC DNA]</scope>
    <source>
        <strain evidence="10 11">CGMCC 4.1858</strain>
    </source>
</reference>
<dbReference type="OrthoDB" id="3458595at2"/>
<feature type="transmembrane region" description="Helical" evidence="9">
    <location>
        <begin position="321"/>
        <end position="341"/>
    </location>
</feature>
<dbReference type="GO" id="GO:0016763">
    <property type="term" value="F:pentosyltransferase activity"/>
    <property type="evidence" value="ECO:0007669"/>
    <property type="project" value="TreeGrafter"/>
</dbReference>
<evidence type="ECO:0000256" key="3">
    <source>
        <dbReference type="ARBA" id="ARBA00022676"/>
    </source>
</evidence>
<dbReference type="RefSeq" id="WP_089224029.1">
    <property type="nucleotide sequence ID" value="NZ_FZOF01000006.1"/>
</dbReference>
<dbReference type="PANTHER" id="PTHR33908:SF11">
    <property type="entry name" value="MEMBRANE PROTEIN"/>
    <property type="match status" value="1"/>
</dbReference>
<feature type="transmembrane region" description="Helical" evidence="9">
    <location>
        <begin position="217"/>
        <end position="236"/>
    </location>
</feature>
<feature type="transmembrane region" description="Helical" evidence="9">
    <location>
        <begin position="371"/>
        <end position="390"/>
    </location>
</feature>
<dbReference type="EMBL" id="FZOF01000006">
    <property type="protein sequence ID" value="SNS45025.1"/>
    <property type="molecule type" value="Genomic_DNA"/>
</dbReference>
<feature type="region of interest" description="Disordered" evidence="8">
    <location>
        <begin position="1"/>
        <end position="24"/>
    </location>
</feature>
<keyword evidence="2" id="KW-1003">Cell membrane</keyword>
<dbReference type="PANTHER" id="PTHR33908">
    <property type="entry name" value="MANNOSYLTRANSFERASE YKCB-RELATED"/>
    <property type="match status" value="1"/>
</dbReference>
<feature type="transmembrane region" description="Helical" evidence="9">
    <location>
        <begin position="98"/>
        <end position="119"/>
    </location>
</feature>
<keyword evidence="7 9" id="KW-0472">Membrane</keyword>
<dbReference type="AlphaFoldDB" id="A0A239EK38"/>
<keyword evidence="6 9" id="KW-1133">Transmembrane helix</keyword>
<keyword evidence="3" id="KW-0328">Glycosyltransferase</keyword>
<feature type="transmembrane region" description="Helical" evidence="9">
    <location>
        <begin position="126"/>
        <end position="145"/>
    </location>
</feature>
<evidence type="ECO:0000256" key="4">
    <source>
        <dbReference type="ARBA" id="ARBA00022679"/>
    </source>
</evidence>
<feature type="transmembrane region" description="Helical" evidence="9">
    <location>
        <begin position="32"/>
        <end position="53"/>
    </location>
</feature>
<evidence type="ECO:0000256" key="1">
    <source>
        <dbReference type="ARBA" id="ARBA00004651"/>
    </source>
</evidence>
<evidence type="ECO:0000256" key="6">
    <source>
        <dbReference type="ARBA" id="ARBA00022989"/>
    </source>
</evidence>
<proteinExistence type="predicted"/>
<evidence type="ECO:0000256" key="8">
    <source>
        <dbReference type="SAM" id="MobiDB-lite"/>
    </source>
</evidence>
<keyword evidence="4" id="KW-0808">Transferase</keyword>
<dbReference type="InterPro" id="IPR050297">
    <property type="entry name" value="LipidA_mod_glycosyltrf_83"/>
</dbReference>
<evidence type="ECO:0000256" key="5">
    <source>
        <dbReference type="ARBA" id="ARBA00022692"/>
    </source>
</evidence>
<sequence>MATTHELTSPDARPRARHAAPPRSRPHSEIRLLACLAALFTVVQLLLVVAPGMGLGWDESVYVSQVSPDIPSAFFSAPRSRGVPALVAPLALLTASTLALRVYLAVLSGAALFLALWLWRPLLGTRVVALGGLLFSGLWVTLLYGPQAMPNLWVALVALIAVGCYLRAAAPGHTGRAALAGLGAAFAALTLLRPHDAAWLALPLGVAALFLRGRRRLALLAVIAAGVLLGGAQWVVEAFTAYGGILARMDRANAIEGGLGWHLAFADQLSTLDASHTLCRPCDAVWQHKGDAVWWFALPALVAAGVALAPRREGQAPGARFLPAACGLSLALPYLVLIDYAAPRFLLPAYALLALPAAQCLLLLPGRVRPALRPAVAGAVVAVVLAQLVTQQIVLHRAVRSSTIGNGDYARMAAELTRLGVRPPCLVTGPMATPVGYQARCASGQTAGHNENLTPDGVLRLARTQPVAVLTPPNGQPPAYARDWPSRPLPNLRYHPGYRVHLSPR</sequence>
<evidence type="ECO:0000256" key="9">
    <source>
        <dbReference type="SAM" id="Phobius"/>
    </source>
</evidence>
<keyword evidence="5 9" id="KW-0812">Transmembrane</keyword>
<feature type="transmembrane region" description="Helical" evidence="9">
    <location>
        <begin position="151"/>
        <end position="168"/>
    </location>
</feature>